<reference evidence="2" key="2">
    <citation type="submission" date="2020-09" db="EMBL/GenBank/DDBJ databases">
        <authorList>
            <person name="Sun Q."/>
            <person name="Zhou Y."/>
        </authorList>
    </citation>
    <scope>NUCLEOTIDE SEQUENCE</scope>
    <source>
        <strain evidence="2">CGMCC 4.7201</strain>
    </source>
</reference>
<protein>
    <submittedName>
        <fullName evidence="2">Uncharacterized protein</fullName>
    </submittedName>
</protein>
<reference evidence="2" key="1">
    <citation type="journal article" date="2014" name="Int. J. Syst. Evol. Microbiol.">
        <title>Complete genome sequence of Corynebacterium casei LMG S-19264T (=DSM 44701T), isolated from a smear-ripened cheese.</title>
        <authorList>
            <consortium name="US DOE Joint Genome Institute (JGI-PGF)"/>
            <person name="Walter F."/>
            <person name="Albersmeier A."/>
            <person name="Kalinowski J."/>
            <person name="Ruckert C."/>
        </authorList>
    </citation>
    <scope>NUCLEOTIDE SEQUENCE</scope>
    <source>
        <strain evidence="2">CGMCC 4.7201</strain>
    </source>
</reference>
<dbReference type="InterPro" id="IPR045677">
    <property type="entry name" value="DUF6197"/>
</dbReference>
<feature type="compositionally biased region" description="Basic residues" evidence="1">
    <location>
        <begin position="712"/>
        <end position="725"/>
    </location>
</feature>
<feature type="compositionally biased region" description="Basic residues" evidence="1">
    <location>
        <begin position="609"/>
        <end position="627"/>
    </location>
</feature>
<evidence type="ECO:0000256" key="1">
    <source>
        <dbReference type="SAM" id="MobiDB-lite"/>
    </source>
</evidence>
<sequence>MSVPRSVALERTLYTLAAPVLAAAPNLYPDSPVNTVVQLAGAAGIGGWVLAARSEASGAGRKILRWSPLVLAAAVDVAAKHTPGWGPWWLDGLLAAGWAAAGHLVLPYSRHARRHHRPALATPTAQLQPAPEPELSPAPDEGADRFTRQVRRLWENRGMPGRTIVVTATPHPGMRHDLSLLLRACEAGRPISGLTQEAVAAAFGVDVADVRIDDVARQYGREGGPGWKEVHITPDRSERLRKDPTDHEWWADRVGADGGPVPGSVLVRKVRNNDRKVTYWTAHMPDSMGEPRINLPALCKALGASFDDGRVFVTMDGADILVSVWDTSPLAKVYPATRELLTPDAEGRWVVGFLANGQPARNRVHTDRGAAHGLYVAPSGGGKTQLMALSVCADANYGAVVWIASEAADQKTSELGAHVHRQGVGALYMIRALRAAAALMEIRAAMEWADGQRHDWSPGAQGCPYAPLSLYLDEFLSAARNGEHGTQIMELAEIVSVKGRKYAVGEKVAGQSVYVQDGFTQLLCENLRELSIPVVLRVAPKKISDMFKALGVPPEDTPDPLPRFLRPGGEGTHRARHERRARAPGRRQHRRRRLDHRGQAARDPAHALHGLRRRHRRPVPRRNHPAHRPRDPRARSAGPVVRLDRAPQARRVRPRARRRRGRRRTHEGRRQAPQRREARAATRRGHLAPPGAGGHQEPQQRLNTHTPSPRGRPARARPAAARRPRAPPDAIPAAPLRRCLPGAPMSHTPLSPAMDHPTPATPASAAAVPSAEPTLEERLALIDAVMTVRLDEAAVAYEVNTAHIPTTPVDPADVVTVPAAPAVQPLPDLYPTPVAALLQRAHHRLATGGWCKDVLVDEQGARCSYGAIHAEARGDQGMEGQAMDVLLDAIRRAFGEHVDSVPAFNDSWGNGRIPMRMLDQAAGLADARGL</sequence>
<dbReference type="RefSeq" id="WP_229698917.1">
    <property type="nucleotide sequence ID" value="NZ_BMMS01000039.1"/>
</dbReference>
<feature type="compositionally biased region" description="Low complexity" evidence="1">
    <location>
        <begin position="757"/>
        <end position="771"/>
    </location>
</feature>
<feature type="region of interest" description="Disordered" evidence="1">
    <location>
        <begin position="550"/>
        <end position="771"/>
    </location>
</feature>
<evidence type="ECO:0000313" key="3">
    <source>
        <dbReference type="Proteomes" id="UP000641932"/>
    </source>
</evidence>
<name>A0A917ZY62_9ACTN</name>
<proteinExistence type="predicted"/>
<keyword evidence="3" id="KW-1185">Reference proteome</keyword>
<gene>
    <name evidence="2" type="ORF">GCM10012280_63340</name>
</gene>
<feature type="compositionally biased region" description="Polar residues" evidence="1">
    <location>
        <begin position="697"/>
        <end position="706"/>
    </location>
</feature>
<comment type="caution">
    <text evidence="2">The sequence shown here is derived from an EMBL/GenBank/DDBJ whole genome shotgun (WGS) entry which is preliminary data.</text>
</comment>
<feature type="region of interest" description="Disordered" evidence="1">
    <location>
        <begin position="117"/>
        <end position="142"/>
    </location>
</feature>
<dbReference type="Proteomes" id="UP000641932">
    <property type="component" value="Unassembled WGS sequence"/>
</dbReference>
<dbReference type="Pfam" id="PF19698">
    <property type="entry name" value="DUF6197"/>
    <property type="match status" value="1"/>
</dbReference>
<accession>A0A917ZY62</accession>
<feature type="compositionally biased region" description="Basic and acidic residues" evidence="1">
    <location>
        <begin position="596"/>
        <end position="606"/>
    </location>
</feature>
<feature type="compositionally biased region" description="Basic and acidic residues" evidence="1">
    <location>
        <begin position="668"/>
        <end position="680"/>
    </location>
</feature>
<feature type="compositionally biased region" description="Basic residues" evidence="1">
    <location>
        <begin position="648"/>
        <end position="667"/>
    </location>
</feature>
<feature type="compositionally biased region" description="Basic residues" evidence="1">
    <location>
        <begin position="574"/>
        <end position="595"/>
    </location>
</feature>
<organism evidence="2 3">
    <name type="scientific">Wenjunlia tyrosinilytica</name>
    <dbReference type="NCBI Taxonomy" id="1544741"/>
    <lineage>
        <taxon>Bacteria</taxon>
        <taxon>Bacillati</taxon>
        <taxon>Actinomycetota</taxon>
        <taxon>Actinomycetes</taxon>
        <taxon>Kitasatosporales</taxon>
        <taxon>Streptomycetaceae</taxon>
        <taxon>Wenjunlia</taxon>
    </lineage>
</organism>
<evidence type="ECO:0000313" key="2">
    <source>
        <dbReference type="EMBL" id="GGO98668.1"/>
    </source>
</evidence>
<dbReference type="AlphaFoldDB" id="A0A917ZY62"/>
<dbReference type="EMBL" id="BMMS01000039">
    <property type="protein sequence ID" value="GGO98668.1"/>
    <property type="molecule type" value="Genomic_DNA"/>
</dbReference>